<protein>
    <submittedName>
        <fullName evidence="1">Uncharacterized protein</fullName>
    </submittedName>
</protein>
<gene>
    <name evidence="1" type="ORF">AYBTSS11_LOCUS7258</name>
</gene>
<accession>A0AA86VDY1</accession>
<dbReference type="Gramene" id="rna-AYBTSS11_LOCUS7258">
    <property type="protein sequence ID" value="CAJ1936043.1"/>
    <property type="gene ID" value="gene-AYBTSS11_LOCUS7258"/>
</dbReference>
<evidence type="ECO:0000313" key="1">
    <source>
        <dbReference type="EMBL" id="CAJ1936043.1"/>
    </source>
</evidence>
<sequence length="142" mass="16245">MAFFPFDRSFTHIELGNTKKKEIRQGLLGFDDKRLQHKIWFGNLDEGKSGVSNAYSAICAGMVSVLGIRGFSHTIWIQEQEKAPHKIARVSRRMIKERFDDARWIACTGRGQRQRGVGQLVKASEKNMNKKYGQKFGFILVP</sequence>
<keyword evidence="2" id="KW-1185">Reference proteome</keyword>
<dbReference type="EMBL" id="OY731400">
    <property type="protein sequence ID" value="CAJ1936043.1"/>
    <property type="molecule type" value="Genomic_DNA"/>
</dbReference>
<dbReference type="AlphaFoldDB" id="A0AA86VDY1"/>
<organism evidence="1 2">
    <name type="scientific">Sphenostylis stenocarpa</name>
    <dbReference type="NCBI Taxonomy" id="92480"/>
    <lineage>
        <taxon>Eukaryota</taxon>
        <taxon>Viridiplantae</taxon>
        <taxon>Streptophyta</taxon>
        <taxon>Embryophyta</taxon>
        <taxon>Tracheophyta</taxon>
        <taxon>Spermatophyta</taxon>
        <taxon>Magnoliopsida</taxon>
        <taxon>eudicotyledons</taxon>
        <taxon>Gunneridae</taxon>
        <taxon>Pentapetalae</taxon>
        <taxon>rosids</taxon>
        <taxon>fabids</taxon>
        <taxon>Fabales</taxon>
        <taxon>Fabaceae</taxon>
        <taxon>Papilionoideae</taxon>
        <taxon>50 kb inversion clade</taxon>
        <taxon>NPAAA clade</taxon>
        <taxon>indigoferoid/millettioid clade</taxon>
        <taxon>Phaseoleae</taxon>
        <taxon>Sphenostylis</taxon>
    </lineage>
</organism>
<reference evidence="1" key="1">
    <citation type="submission" date="2023-10" db="EMBL/GenBank/DDBJ databases">
        <authorList>
            <person name="Domelevo Entfellner J.-B."/>
        </authorList>
    </citation>
    <scope>NUCLEOTIDE SEQUENCE</scope>
</reference>
<proteinExistence type="predicted"/>
<name>A0AA86VDY1_9FABA</name>
<dbReference type="Proteomes" id="UP001189624">
    <property type="component" value="Chromosome 3"/>
</dbReference>
<evidence type="ECO:0000313" key="2">
    <source>
        <dbReference type="Proteomes" id="UP001189624"/>
    </source>
</evidence>